<sequence length="153" mass="16062">MEIELKGNKKTIVLSHGGINHLADGQGDHRGLPGTGLRLGDNVAATNDGDHGPLLDRGGLLEPLGVGPAEEIVADAHLVEAGDGLHPGAGLEHQILVVHGAAWRLPNPRGHGAGGGHGDEEGGRSSWDFERKRERARDDTNPTSLGFRDAFVF</sequence>
<evidence type="ECO:0000313" key="2">
    <source>
        <dbReference type="EMBL" id="RRT63869.1"/>
    </source>
</evidence>
<feature type="region of interest" description="Disordered" evidence="1">
    <location>
        <begin position="107"/>
        <end position="145"/>
    </location>
</feature>
<evidence type="ECO:0000313" key="3">
    <source>
        <dbReference type="Proteomes" id="UP000287651"/>
    </source>
</evidence>
<reference evidence="2 3" key="1">
    <citation type="journal article" date="2014" name="Agronomy (Basel)">
        <title>A Draft Genome Sequence for Ensete ventricosum, the Drought-Tolerant Tree Against Hunger.</title>
        <authorList>
            <person name="Harrison J."/>
            <person name="Moore K.A."/>
            <person name="Paszkiewicz K."/>
            <person name="Jones T."/>
            <person name="Grant M."/>
            <person name="Ambacheew D."/>
            <person name="Muzemil S."/>
            <person name="Studholme D.J."/>
        </authorList>
    </citation>
    <scope>NUCLEOTIDE SEQUENCE [LARGE SCALE GENOMIC DNA]</scope>
</reference>
<proteinExistence type="predicted"/>
<feature type="compositionally biased region" description="Basic and acidic residues" evidence="1">
    <location>
        <begin position="117"/>
        <end position="140"/>
    </location>
</feature>
<accession>A0A426ZIQ7</accession>
<dbReference type="EMBL" id="AMZH03006426">
    <property type="protein sequence ID" value="RRT63869.1"/>
    <property type="molecule type" value="Genomic_DNA"/>
</dbReference>
<gene>
    <name evidence="2" type="ORF">B296_00042349</name>
</gene>
<name>A0A426ZIQ7_ENSVE</name>
<dbReference type="Proteomes" id="UP000287651">
    <property type="component" value="Unassembled WGS sequence"/>
</dbReference>
<protein>
    <submittedName>
        <fullName evidence="2">Uncharacterized protein</fullName>
    </submittedName>
</protein>
<dbReference type="AlphaFoldDB" id="A0A426ZIQ7"/>
<evidence type="ECO:0000256" key="1">
    <source>
        <dbReference type="SAM" id="MobiDB-lite"/>
    </source>
</evidence>
<organism evidence="2 3">
    <name type="scientific">Ensete ventricosum</name>
    <name type="common">Abyssinian banana</name>
    <name type="synonym">Musa ensete</name>
    <dbReference type="NCBI Taxonomy" id="4639"/>
    <lineage>
        <taxon>Eukaryota</taxon>
        <taxon>Viridiplantae</taxon>
        <taxon>Streptophyta</taxon>
        <taxon>Embryophyta</taxon>
        <taxon>Tracheophyta</taxon>
        <taxon>Spermatophyta</taxon>
        <taxon>Magnoliopsida</taxon>
        <taxon>Liliopsida</taxon>
        <taxon>Zingiberales</taxon>
        <taxon>Musaceae</taxon>
        <taxon>Ensete</taxon>
    </lineage>
</organism>
<comment type="caution">
    <text evidence="2">The sequence shown here is derived from an EMBL/GenBank/DDBJ whole genome shotgun (WGS) entry which is preliminary data.</text>
</comment>